<proteinExistence type="predicted"/>
<evidence type="ECO:0000313" key="1">
    <source>
        <dbReference type="EMBL" id="DAD39832.1"/>
    </source>
</evidence>
<sequence>MIVCNKDVQSEVAIEEHFKLIDKQAEVIMNMQLEGEETKMREMMMKAEKMVKACSVDPKQHK</sequence>
<comment type="caution">
    <text evidence="1">The sequence shown here is derived from an EMBL/GenBank/DDBJ whole genome shotgun (WGS) entry which is preliminary data.</text>
</comment>
<dbReference type="EMBL" id="DUZY01000005">
    <property type="protein sequence ID" value="DAD39832.1"/>
    <property type="molecule type" value="Genomic_DNA"/>
</dbReference>
<dbReference type="Proteomes" id="UP000607653">
    <property type="component" value="Unassembled WGS sequence"/>
</dbReference>
<gene>
    <name evidence="1" type="ORF">HUJ06_014155</name>
</gene>
<name>A0A822Z452_NELNU</name>
<evidence type="ECO:0000313" key="2">
    <source>
        <dbReference type="Proteomes" id="UP000607653"/>
    </source>
</evidence>
<accession>A0A822Z452</accession>
<keyword evidence="2" id="KW-1185">Reference proteome</keyword>
<reference evidence="1 2" key="1">
    <citation type="journal article" date="2020" name="Mol. Biol. Evol.">
        <title>Distinct Expression and Methylation Patterns for Genes with Different Fates following a Single Whole-Genome Duplication in Flowering Plants.</title>
        <authorList>
            <person name="Shi T."/>
            <person name="Rahmani R.S."/>
            <person name="Gugger P.F."/>
            <person name="Wang M."/>
            <person name="Li H."/>
            <person name="Zhang Y."/>
            <person name="Li Z."/>
            <person name="Wang Q."/>
            <person name="Van de Peer Y."/>
            <person name="Marchal K."/>
            <person name="Chen J."/>
        </authorList>
    </citation>
    <scope>NUCLEOTIDE SEQUENCE [LARGE SCALE GENOMIC DNA]</scope>
    <source>
        <tissue evidence="1">Leaf</tissue>
    </source>
</reference>
<protein>
    <submittedName>
        <fullName evidence="1">Uncharacterized protein</fullName>
    </submittedName>
</protein>
<organism evidence="1 2">
    <name type="scientific">Nelumbo nucifera</name>
    <name type="common">Sacred lotus</name>
    <dbReference type="NCBI Taxonomy" id="4432"/>
    <lineage>
        <taxon>Eukaryota</taxon>
        <taxon>Viridiplantae</taxon>
        <taxon>Streptophyta</taxon>
        <taxon>Embryophyta</taxon>
        <taxon>Tracheophyta</taxon>
        <taxon>Spermatophyta</taxon>
        <taxon>Magnoliopsida</taxon>
        <taxon>Proteales</taxon>
        <taxon>Nelumbonaceae</taxon>
        <taxon>Nelumbo</taxon>
    </lineage>
</organism>
<dbReference type="AlphaFoldDB" id="A0A822Z452"/>